<gene>
    <name evidence="1" type="ORF">M0L20_24730</name>
</gene>
<evidence type="ECO:0000313" key="1">
    <source>
        <dbReference type="EMBL" id="MCK8495101.1"/>
    </source>
</evidence>
<organism evidence="1 2">
    <name type="scientific">Spirosoma liriopis</name>
    <dbReference type="NCBI Taxonomy" id="2937440"/>
    <lineage>
        <taxon>Bacteria</taxon>
        <taxon>Pseudomonadati</taxon>
        <taxon>Bacteroidota</taxon>
        <taxon>Cytophagia</taxon>
        <taxon>Cytophagales</taxon>
        <taxon>Cytophagaceae</taxon>
        <taxon>Spirosoma</taxon>
    </lineage>
</organism>
<proteinExistence type="predicted"/>
<sequence>MIERLSLSDEITFNQFGQGVVSELALLERFSQFNEEQKRMRVLSLFTLARQSKLNEEDIKQVLTDVPPTKPDQSPFSILYTSRLNKGLRINLAETELDNSFVLLLRLFKTAYQRCYEREKGSIANWWYWDLSKPETVQRIVSRHNELVEEVYNDPGFKSEFSCIAKLWNKRKENRGIPQQEPTLDSPTRFNFLSYDEIVYSSMIACWDKTLHSIMALENALKNALSKRYSLPVELIERVTDNVIERYYREMYNSGLIE</sequence>
<accession>A0ABT0HSF0</accession>
<dbReference type="InterPro" id="IPR046002">
    <property type="entry name" value="DUF5958"/>
</dbReference>
<evidence type="ECO:0000313" key="2">
    <source>
        <dbReference type="Proteomes" id="UP001202180"/>
    </source>
</evidence>
<dbReference type="Pfam" id="PF19383">
    <property type="entry name" value="DUF5958"/>
    <property type="match status" value="1"/>
</dbReference>
<keyword evidence="2" id="KW-1185">Reference proteome</keyword>
<protein>
    <submittedName>
        <fullName evidence="1">DUF5958 family protein</fullName>
    </submittedName>
</protein>
<dbReference type="Proteomes" id="UP001202180">
    <property type="component" value="Unassembled WGS sequence"/>
</dbReference>
<name>A0ABT0HSF0_9BACT</name>
<comment type="caution">
    <text evidence="1">The sequence shown here is derived from an EMBL/GenBank/DDBJ whole genome shotgun (WGS) entry which is preliminary data.</text>
</comment>
<dbReference type="EMBL" id="JALPRF010000006">
    <property type="protein sequence ID" value="MCK8495101.1"/>
    <property type="molecule type" value="Genomic_DNA"/>
</dbReference>
<reference evidence="1 2" key="1">
    <citation type="submission" date="2022-04" db="EMBL/GenBank/DDBJ databases">
        <title>Spirosoma sp. strain RP8 genome sequencing and assembly.</title>
        <authorList>
            <person name="Jung Y."/>
        </authorList>
    </citation>
    <scope>NUCLEOTIDE SEQUENCE [LARGE SCALE GENOMIC DNA]</scope>
    <source>
        <strain evidence="1 2">RP8</strain>
    </source>
</reference>
<dbReference type="RefSeq" id="WP_248479775.1">
    <property type="nucleotide sequence ID" value="NZ_JALPRF010000006.1"/>
</dbReference>